<dbReference type="PANTHER" id="PTHR11783">
    <property type="entry name" value="SULFOTRANSFERASE SULT"/>
    <property type="match status" value="1"/>
</dbReference>
<accession>A0ABT1XPP3</accession>
<organism evidence="4 5">
    <name type="scientific">Parerythrobacter lacustris</name>
    <dbReference type="NCBI Taxonomy" id="2969984"/>
    <lineage>
        <taxon>Bacteria</taxon>
        <taxon>Pseudomonadati</taxon>
        <taxon>Pseudomonadota</taxon>
        <taxon>Alphaproteobacteria</taxon>
        <taxon>Sphingomonadales</taxon>
        <taxon>Erythrobacteraceae</taxon>
        <taxon>Parerythrobacter</taxon>
    </lineage>
</organism>
<keyword evidence="5" id="KW-1185">Reference proteome</keyword>
<dbReference type="InterPro" id="IPR000863">
    <property type="entry name" value="Sulfotransferase_dom"/>
</dbReference>
<dbReference type="SUPFAM" id="SSF52540">
    <property type="entry name" value="P-loop containing nucleoside triphosphate hydrolases"/>
    <property type="match status" value="1"/>
</dbReference>
<evidence type="ECO:0000256" key="2">
    <source>
        <dbReference type="ARBA" id="ARBA00022679"/>
    </source>
</evidence>
<dbReference type="RefSeq" id="WP_257594964.1">
    <property type="nucleotide sequence ID" value="NZ_JANKHH010000003.1"/>
</dbReference>
<comment type="caution">
    <text evidence="4">The sequence shown here is derived from an EMBL/GenBank/DDBJ whole genome shotgun (WGS) entry which is preliminary data.</text>
</comment>
<dbReference type="EMBL" id="JANKHH010000003">
    <property type="protein sequence ID" value="MCR2833197.1"/>
    <property type="molecule type" value="Genomic_DNA"/>
</dbReference>
<name>A0ABT1XPP3_9SPHN</name>
<keyword evidence="2" id="KW-0808">Transferase</keyword>
<comment type="similarity">
    <text evidence="1">Belongs to the sulfotransferase 1 family.</text>
</comment>
<protein>
    <submittedName>
        <fullName evidence="4">Sulfotransferase domain-containing protein</fullName>
    </submittedName>
</protein>
<dbReference type="Pfam" id="PF00685">
    <property type="entry name" value="Sulfotransfer_1"/>
    <property type="match status" value="1"/>
</dbReference>
<dbReference type="Gene3D" id="3.40.50.300">
    <property type="entry name" value="P-loop containing nucleotide triphosphate hydrolases"/>
    <property type="match status" value="1"/>
</dbReference>
<feature type="domain" description="Sulfotransferase" evidence="3">
    <location>
        <begin position="14"/>
        <end position="276"/>
    </location>
</feature>
<evidence type="ECO:0000259" key="3">
    <source>
        <dbReference type="Pfam" id="PF00685"/>
    </source>
</evidence>
<gene>
    <name evidence="4" type="ORF">NSO95_04515</name>
</gene>
<reference evidence="4 5" key="1">
    <citation type="submission" date="2022-08" db="EMBL/GenBank/DDBJ databases">
        <title>Polyphasic taxonomy analysis of Qipengyuania sp.RS5-5.</title>
        <authorList>
            <person name="Xamxidin M."/>
            <person name="Wu M."/>
        </authorList>
    </citation>
    <scope>NUCLEOTIDE SEQUENCE [LARGE SCALE GENOMIC DNA]</scope>
    <source>
        <strain evidence="4 5">RS5-5</strain>
    </source>
</reference>
<evidence type="ECO:0000313" key="5">
    <source>
        <dbReference type="Proteomes" id="UP001206067"/>
    </source>
</evidence>
<dbReference type="InterPro" id="IPR027417">
    <property type="entry name" value="P-loop_NTPase"/>
</dbReference>
<dbReference type="Proteomes" id="UP001206067">
    <property type="component" value="Unassembled WGS sequence"/>
</dbReference>
<proteinExistence type="inferred from homology"/>
<evidence type="ECO:0000256" key="1">
    <source>
        <dbReference type="ARBA" id="ARBA00005771"/>
    </source>
</evidence>
<sequence length="287" mass="31224">MTPQAEYEPGRSIVWLASYPKSGSTWLRALLTACLCPEEPVDLNQLVGTAVVFERAQLDEHAAIDSAHHSLDELLAYQSDYHRAFAHDQQGPVFIKTHSAFRSTPDGIDLFPRSASAGAIVVVRNPLDIVGSYAHHEGKSADAIIARMADSEARQDAWDDRISKALPQRIADWSGNIASWLDQSAMPVCLVRYEDMLADTKAALIRVLEFSGIDLGDDTVQRAVEACSFARLSAAEAQGGFAEKPSQTRSFFRAGAGGQGIRELTALQASRIHADHCAVMERLGYAA</sequence>
<evidence type="ECO:0000313" key="4">
    <source>
        <dbReference type="EMBL" id="MCR2833197.1"/>
    </source>
</evidence>